<accession>A0AAD4FG95</accession>
<reference evidence="2" key="1">
    <citation type="submission" date="2021-07" db="EMBL/GenBank/DDBJ databases">
        <title>Genome Resource of American Ginseng Black Spot Pathogen Alternaria panax.</title>
        <authorList>
            <person name="Qiu C."/>
            <person name="Wang W."/>
            <person name="Liu Z."/>
        </authorList>
    </citation>
    <scope>NUCLEOTIDE SEQUENCE</scope>
    <source>
        <strain evidence="2">BNCC115425</strain>
    </source>
</reference>
<dbReference type="InterPro" id="IPR036249">
    <property type="entry name" value="Thioredoxin-like_sf"/>
</dbReference>
<name>A0AAD4FG95_9PLEO</name>
<gene>
    <name evidence="2" type="ORF">G6011_06837</name>
</gene>
<proteinExistence type="predicted"/>
<dbReference type="AlphaFoldDB" id="A0AAD4FG95"/>
<feature type="region of interest" description="Disordered" evidence="1">
    <location>
        <begin position="188"/>
        <end position="219"/>
    </location>
</feature>
<dbReference type="InterPro" id="IPR009737">
    <property type="entry name" value="Aim32/Apd1-like"/>
</dbReference>
<dbReference type="PANTHER" id="PTHR31902">
    <property type="entry name" value="ACTIN PATCHES DISTAL PROTEIN 1"/>
    <property type="match status" value="1"/>
</dbReference>
<protein>
    <submittedName>
        <fullName evidence="2">Uncharacterized protein</fullName>
    </submittedName>
</protein>
<dbReference type="EMBL" id="JAANER010000005">
    <property type="protein sequence ID" value="KAG9189969.1"/>
    <property type="molecule type" value="Genomic_DNA"/>
</dbReference>
<sequence length="403" mass="44722">MAPSKAPHRPINAYRVPAMLRNLSYKLTSALSSSEVPTLSKDSDEFTKAKKTEELFPTTDPTIDGDDCLHDCASCSVKYPRKFEIDETEELYGHVKGWSTHLVVATGKTDWVRDVADEKGSIMEAVDRGDAKPSNGKLMLSASNMPVPDHSDHSSMVLLLPSWQFIDNVTPANIPELITGYINHGPTNDTPLHARRPSALSPPKAPEETFSAEPTPSSIPLSMTATSQLKARPCPHKYLILMCSQKTRDARCGQSAPLLRKEFERLLRPMGLYRDLHDERPGGVGIYFISHVGGHKFSANVMVYRHSSVVSQPEKANGHSNGVEKRLEELKLEDENGQEVLLDADKEQEAEGKGEAAQCIWLARVKPEDCENIIKYTVLQGKVVKPERQLRGGFDRAKQLASW</sequence>
<evidence type="ECO:0000256" key="1">
    <source>
        <dbReference type="SAM" id="MobiDB-lite"/>
    </source>
</evidence>
<dbReference type="Gene3D" id="3.40.30.10">
    <property type="entry name" value="Glutaredoxin"/>
    <property type="match status" value="1"/>
</dbReference>
<organism evidence="2 3">
    <name type="scientific">Alternaria panax</name>
    <dbReference type="NCBI Taxonomy" id="48097"/>
    <lineage>
        <taxon>Eukaryota</taxon>
        <taxon>Fungi</taxon>
        <taxon>Dikarya</taxon>
        <taxon>Ascomycota</taxon>
        <taxon>Pezizomycotina</taxon>
        <taxon>Dothideomycetes</taxon>
        <taxon>Pleosporomycetidae</taxon>
        <taxon>Pleosporales</taxon>
        <taxon>Pleosporineae</taxon>
        <taxon>Pleosporaceae</taxon>
        <taxon>Alternaria</taxon>
        <taxon>Alternaria sect. Panax</taxon>
    </lineage>
</organism>
<dbReference type="PANTHER" id="PTHR31902:SF14">
    <property type="entry name" value="ACTIN PATCHES DISTAL PROTEIN 1"/>
    <property type="match status" value="1"/>
</dbReference>
<evidence type="ECO:0000313" key="3">
    <source>
        <dbReference type="Proteomes" id="UP001199106"/>
    </source>
</evidence>
<keyword evidence="3" id="KW-1185">Reference proteome</keyword>
<evidence type="ECO:0000313" key="2">
    <source>
        <dbReference type="EMBL" id="KAG9189969.1"/>
    </source>
</evidence>
<dbReference type="Proteomes" id="UP001199106">
    <property type="component" value="Unassembled WGS sequence"/>
</dbReference>
<dbReference type="SUPFAM" id="SSF52833">
    <property type="entry name" value="Thioredoxin-like"/>
    <property type="match status" value="1"/>
</dbReference>
<dbReference type="Pfam" id="PF06999">
    <property type="entry name" value="Suc_Fer-like"/>
    <property type="match status" value="1"/>
</dbReference>
<comment type="caution">
    <text evidence="2">The sequence shown here is derived from an EMBL/GenBank/DDBJ whole genome shotgun (WGS) entry which is preliminary data.</text>
</comment>